<evidence type="ECO:0000256" key="2">
    <source>
        <dbReference type="SAM" id="SignalP"/>
    </source>
</evidence>
<reference evidence="3 4" key="1">
    <citation type="submission" date="2015-12" db="EMBL/GenBank/DDBJ databases">
        <title>The genome of Folsomia candida.</title>
        <authorList>
            <person name="Faddeeva A."/>
            <person name="Derks M.F."/>
            <person name="Anvar Y."/>
            <person name="Smit S."/>
            <person name="Van Straalen N."/>
            <person name="Roelofs D."/>
        </authorList>
    </citation>
    <scope>NUCLEOTIDE SEQUENCE [LARGE SCALE GENOMIC DNA]</scope>
    <source>
        <strain evidence="3 4">VU population</strain>
        <tissue evidence="3">Whole body</tissue>
    </source>
</reference>
<gene>
    <name evidence="3" type="ORF">Fcan01_07807</name>
</gene>
<keyword evidence="4" id="KW-1185">Reference proteome</keyword>
<dbReference type="EMBL" id="LNIX01000003">
    <property type="protein sequence ID" value="OXA58023.1"/>
    <property type="molecule type" value="Genomic_DNA"/>
</dbReference>
<proteinExistence type="predicted"/>
<feature type="region of interest" description="Disordered" evidence="1">
    <location>
        <begin position="190"/>
        <end position="324"/>
    </location>
</feature>
<feature type="compositionally biased region" description="Low complexity" evidence="1">
    <location>
        <begin position="190"/>
        <end position="209"/>
    </location>
</feature>
<feature type="compositionally biased region" description="Low complexity" evidence="1">
    <location>
        <begin position="218"/>
        <end position="230"/>
    </location>
</feature>
<organism evidence="3 4">
    <name type="scientific">Folsomia candida</name>
    <name type="common">Springtail</name>
    <dbReference type="NCBI Taxonomy" id="158441"/>
    <lineage>
        <taxon>Eukaryota</taxon>
        <taxon>Metazoa</taxon>
        <taxon>Ecdysozoa</taxon>
        <taxon>Arthropoda</taxon>
        <taxon>Hexapoda</taxon>
        <taxon>Collembola</taxon>
        <taxon>Entomobryomorpha</taxon>
        <taxon>Isotomoidea</taxon>
        <taxon>Isotomidae</taxon>
        <taxon>Proisotominae</taxon>
        <taxon>Folsomia</taxon>
    </lineage>
</organism>
<evidence type="ECO:0000313" key="3">
    <source>
        <dbReference type="EMBL" id="OXA58023.1"/>
    </source>
</evidence>
<comment type="caution">
    <text evidence="3">The sequence shown here is derived from an EMBL/GenBank/DDBJ whole genome shotgun (WGS) entry which is preliminary data.</text>
</comment>
<feature type="region of interest" description="Disordered" evidence="1">
    <location>
        <begin position="122"/>
        <end position="174"/>
    </location>
</feature>
<name>A0A226EJY8_FOLCA</name>
<feature type="compositionally biased region" description="Low complexity" evidence="1">
    <location>
        <begin position="122"/>
        <end position="147"/>
    </location>
</feature>
<dbReference type="OrthoDB" id="8297356at2759"/>
<evidence type="ECO:0000256" key="1">
    <source>
        <dbReference type="SAM" id="MobiDB-lite"/>
    </source>
</evidence>
<feature type="compositionally biased region" description="Polar residues" evidence="1">
    <location>
        <begin position="308"/>
        <end position="318"/>
    </location>
</feature>
<dbReference type="AlphaFoldDB" id="A0A226EJY8"/>
<feature type="signal peptide" evidence="2">
    <location>
        <begin position="1"/>
        <end position="21"/>
    </location>
</feature>
<dbReference type="Proteomes" id="UP000198287">
    <property type="component" value="Unassembled WGS sequence"/>
</dbReference>
<feature type="chain" id="PRO_5013347862" evidence="2">
    <location>
        <begin position="22"/>
        <end position="324"/>
    </location>
</feature>
<keyword evidence="2" id="KW-0732">Signal</keyword>
<sequence length="324" mass="33599">MDLKQILLGSLVLGFLGVVVSEESSLAQQPLKQFQTTQALAPQTAQKRFDLWKKEKKNGGGGGGGGGGWGSEVPPSMPGGFGMYPLWKFHKFDGFSLRPVPIQLDIGHGIPALPQSNLPAYQSASGWGSGAQQSSYGGGQQSSSGGYAPAGGYGQQQSSGYGQQSGGGYQSSGGYNNQAPITMAYQAAPQPSYTPSYPQPAYGGNSQPNYGPPPPAQPSYSAPQTQSYSAPQTQSYSAPEMSYGASNAQPVATVPGGNSFGAQGPSYAAAAFEGNSPYGGVSDLSMPSMDTNNQGGYMKRYYNRDSDSSQQPTSSVGENENDAQ</sequence>
<feature type="region of interest" description="Disordered" evidence="1">
    <location>
        <begin position="54"/>
        <end position="74"/>
    </location>
</feature>
<accession>A0A226EJY8</accession>
<evidence type="ECO:0000313" key="4">
    <source>
        <dbReference type="Proteomes" id="UP000198287"/>
    </source>
</evidence>
<protein>
    <submittedName>
        <fullName evidence="3">Uncharacterized protein</fullName>
    </submittedName>
</protein>
<feature type="compositionally biased region" description="Gly residues" evidence="1">
    <location>
        <begin position="59"/>
        <end position="70"/>
    </location>
</feature>